<proteinExistence type="predicted"/>
<name>A0ABD5R1L0_9EURY</name>
<organism evidence="1 2">
    <name type="scientific">Halorubrum rubrum</name>
    <dbReference type="NCBI Taxonomy" id="1126240"/>
    <lineage>
        <taxon>Archaea</taxon>
        <taxon>Methanobacteriati</taxon>
        <taxon>Methanobacteriota</taxon>
        <taxon>Stenosarchaea group</taxon>
        <taxon>Halobacteria</taxon>
        <taxon>Halobacteriales</taxon>
        <taxon>Haloferacaceae</taxon>
        <taxon>Halorubrum</taxon>
    </lineage>
</organism>
<dbReference type="EMBL" id="JBHSKY010000007">
    <property type="protein sequence ID" value="MFC5278701.1"/>
    <property type="molecule type" value="Genomic_DNA"/>
</dbReference>
<reference evidence="1 2" key="1">
    <citation type="journal article" date="2019" name="Int. J. Syst. Evol. Microbiol.">
        <title>The Global Catalogue of Microorganisms (GCM) 10K type strain sequencing project: providing services to taxonomists for standard genome sequencing and annotation.</title>
        <authorList>
            <consortium name="The Broad Institute Genomics Platform"/>
            <consortium name="The Broad Institute Genome Sequencing Center for Infectious Disease"/>
            <person name="Wu L."/>
            <person name="Ma J."/>
        </authorList>
    </citation>
    <scope>NUCLEOTIDE SEQUENCE [LARGE SCALE GENOMIC DNA]</scope>
    <source>
        <strain evidence="1 2">CGMCC 1.12124</strain>
    </source>
</reference>
<evidence type="ECO:0000313" key="1">
    <source>
        <dbReference type="EMBL" id="MFC5278701.1"/>
    </source>
</evidence>
<sequence>MSKDTTSLLTFDLDDEYCVEIDYVAEIVDERTVTSIPDTDTRVKG</sequence>
<protein>
    <submittedName>
        <fullName evidence="1">Chemotaxis protein CheW</fullName>
    </submittedName>
</protein>
<dbReference type="AlphaFoldDB" id="A0ABD5R1L0"/>
<comment type="caution">
    <text evidence="1">The sequence shown here is derived from an EMBL/GenBank/DDBJ whole genome shotgun (WGS) entry which is preliminary data.</text>
</comment>
<dbReference type="RefSeq" id="WP_256411109.1">
    <property type="nucleotide sequence ID" value="NZ_JANHDM010000003.1"/>
</dbReference>
<evidence type="ECO:0000313" key="2">
    <source>
        <dbReference type="Proteomes" id="UP001596118"/>
    </source>
</evidence>
<accession>A0ABD5R1L0</accession>
<keyword evidence="2" id="KW-1185">Reference proteome</keyword>
<dbReference type="Proteomes" id="UP001596118">
    <property type="component" value="Unassembled WGS sequence"/>
</dbReference>
<gene>
    <name evidence="1" type="ORF">ACFPM1_08030</name>
</gene>